<evidence type="ECO:0000313" key="3">
    <source>
        <dbReference type="EMBL" id="KAJ7413287.1"/>
    </source>
</evidence>
<keyword evidence="2" id="KW-0732">Signal</keyword>
<keyword evidence="1" id="KW-0175">Coiled coil</keyword>
<keyword evidence="4" id="KW-1185">Reference proteome</keyword>
<name>A0ABQ9D187_9PASS</name>
<evidence type="ECO:0000256" key="2">
    <source>
        <dbReference type="SAM" id="SignalP"/>
    </source>
</evidence>
<gene>
    <name evidence="3" type="ORF">WISP_92102</name>
</gene>
<feature type="chain" id="PRO_5046379895" evidence="2">
    <location>
        <begin position="22"/>
        <end position="325"/>
    </location>
</feature>
<sequence>MAQRLNITMCLLAAYIQVTHLDDVSKCVQVAKKASGILTYITNRRRTREVIVLPLYSTLVRLHLKSCVQFWALHYKNIEVVEQVQRKARKLVKDLEHKYDEEQLREVGVLSLEKRRLRGDLIILYNYLKKVDPEIVQDLLLQLDPYKFMGPDGFLPRILKEQTDVVAKPLSMSFQQSWESKEVPADWNLLSGMIVELPSVYSHVLQTVTYPEMFPELFATPDCTPPYPFDAPYSRLIDVLNHDLALNRGPALSTPPPWLWSQSVLLPTLSASVTSAFLQFQLVHSTFLVACINCNMFACLCMQPASEGTLRNNNDTGRLIIVILA</sequence>
<reference evidence="3" key="1">
    <citation type="submission" date="2019-10" db="EMBL/GenBank/DDBJ databases">
        <authorList>
            <person name="Soares A.E.R."/>
            <person name="Aleixo A."/>
            <person name="Schneider P."/>
            <person name="Miyaki C.Y."/>
            <person name="Schneider M.P."/>
            <person name="Mello C."/>
            <person name="Vasconcelos A.T.R."/>
        </authorList>
    </citation>
    <scope>NUCLEOTIDE SEQUENCE</scope>
    <source>
        <tissue evidence="3">Muscle</tissue>
    </source>
</reference>
<evidence type="ECO:0000313" key="4">
    <source>
        <dbReference type="Proteomes" id="UP001145742"/>
    </source>
</evidence>
<proteinExistence type="predicted"/>
<organism evidence="3 4">
    <name type="scientific">Willisornis vidua</name>
    <name type="common">Xingu scale-backed antbird</name>
    <dbReference type="NCBI Taxonomy" id="1566151"/>
    <lineage>
        <taxon>Eukaryota</taxon>
        <taxon>Metazoa</taxon>
        <taxon>Chordata</taxon>
        <taxon>Craniata</taxon>
        <taxon>Vertebrata</taxon>
        <taxon>Euteleostomi</taxon>
        <taxon>Archelosauria</taxon>
        <taxon>Archosauria</taxon>
        <taxon>Dinosauria</taxon>
        <taxon>Saurischia</taxon>
        <taxon>Theropoda</taxon>
        <taxon>Coelurosauria</taxon>
        <taxon>Aves</taxon>
        <taxon>Neognathae</taxon>
        <taxon>Neoaves</taxon>
        <taxon>Telluraves</taxon>
        <taxon>Australaves</taxon>
        <taxon>Passeriformes</taxon>
        <taxon>Thamnophilidae</taxon>
        <taxon>Willisornis</taxon>
    </lineage>
</organism>
<dbReference type="PANTHER" id="PTHR33332">
    <property type="entry name" value="REVERSE TRANSCRIPTASE DOMAIN-CONTAINING PROTEIN"/>
    <property type="match status" value="1"/>
</dbReference>
<feature type="signal peptide" evidence="2">
    <location>
        <begin position="1"/>
        <end position="21"/>
    </location>
</feature>
<dbReference type="EMBL" id="WHWB01034150">
    <property type="protein sequence ID" value="KAJ7413287.1"/>
    <property type="molecule type" value="Genomic_DNA"/>
</dbReference>
<comment type="caution">
    <text evidence="3">The sequence shown here is derived from an EMBL/GenBank/DDBJ whole genome shotgun (WGS) entry which is preliminary data.</text>
</comment>
<dbReference type="Proteomes" id="UP001145742">
    <property type="component" value="Unassembled WGS sequence"/>
</dbReference>
<accession>A0ABQ9D187</accession>
<feature type="coiled-coil region" evidence="1">
    <location>
        <begin position="78"/>
        <end position="105"/>
    </location>
</feature>
<evidence type="ECO:0000256" key="1">
    <source>
        <dbReference type="SAM" id="Coils"/>
    </source>
</evidence>
<protein>
    <submittedName>
        <fullName evidence="3">Uncharacterized protein</fullName>
    </submittedName>
</protein>